<dbReference type="InterPro" id="IPR036638">
    <property type="entry name" value="HLH_DNA-bd_sf"/>
</dbReference>
<sequence>MKRKKKEEGDSKEPKPKKYKKKIENPEKQKARYVYDNKGANGKLWEKNRRDRLNNTFDELALLLPQKDPPVKMSKVEILAGSIKEIENLRKKVDELVKNGNSCESTSNNEPKKVEPEKKDASSNTDTENKENQPVKRVHKKTQVNFLKKKKKVVDKKCIEPPVTTSSLELKITSSSTQTSSNEEIVSTLNCSENNKPEESKTPDATCSALVPFTQSPFKSMSNTSQISMNTSPMRITPALISTPIMTPSLFISNYPLIVSQVPQSVLIVNNKSTAETPSSGKVVAVKSKTMSGHVPLPPLKKSVAVKKAPRKKRILKKKSQEIQDVNVNENKKVVESKNDTTKDCENHKKDDQSVNIVKSVSEQGKSTSPIENIMKNEIHETSIEQKKNEPIPEKSKENLLLPITPKPVSSGKSLERLELNTPFTSSENHHKTFSPASQDTSNIHDTSAISNLDIENLSLLTANIFSAIDTNDTNLSSNLGKMLEDKELHMPSKHVPLMNISEPVNAIRKGLLQTEHKPSYVQNINVRSEQSLINKNTVYTTFNSIPNPSASEMYPNFSLSLSQEVRTKSKPVTEPSTTINSKPEIPYSMTTTSYSSGLNYSSYYSNTSNVNTSMPQLYSNHHTNNIISSNYSKTYDPQRPFYVDQPSTNFTFSLTSAAKSSSKYVTSGNKLQNSSQSQSHQQPSVQDSCKKYNNTSNKTGSYNYVAENVGVKNMTSHSIAKLNSKYDNHKENDTPFYLNHDVPCSKSTVVNKVGTYNQSYNTNNSSCARYSQQQQHNVQPPSNKTTTNPVKSTTKSSSHNTQQPQMSSRYDVDWMSSSEIKPSTNDFQLFPSLDSSSMNQNSYYSSSISNFDINRKTSDLYFAHPPGEDNLPWSPSRMSNILDAPHLSGNQCFSSTLPNLHGDLALNTLSSSGSSRPNSIFETPTKNNASNFNSTYSSTSKDMKRSNNSISDSQQNNSFSVRQLVDINQPSKTNTNNNDKIVNVKRKSSSSRKEGETETFNNPIIPYENQKPNIYSAESLINPRNSSNSKNKTWHSDAGHLTGTSHELNHNNSLFSLDQSVDNQYNYPTTRYEPKFFNQNYVTSFVDNSFSNSTQNFHNFSKSQAFTFTDSNTTPIDYHQNSLGNTMNPFLSHHDSSEKHTQNYYPQSNKNLNSVNVDSGTSLRNSHSSSSHSSNKKSKSSHHVPTSHHSLGLNYDFPVTPVTPSLTYFPPTHDWKSTPTEPYPSSHHSTCNSNAYANSSNLYSQNILQNSQTQNLASSLGTNMNHNNNGHNNNQNTSNSLTNFNLSTICPEINDKVRQQNW</sequence>
<feature type="compositionally biased region" description="Polar residues" evidence="1">
    <location>
        <begin position="1120"/>
        <end position="1130"/>
    </location>
</feature>
<feature type="compositionally biased region" description="Low complexity" evidence="1">
    <location>
        <begin position="673"/>
        <end position="688"/>
    </location>
</feature>
<dbReference type="SMART" id="SM00353">
    <property type="entry name" value="HLH"/>
    <property type="match status" value="1"/>
</dbReference>
<dbReference type="Gene3D" id="4.10.280.10">
    <property type="entry name" value="Helix-loop-helix DNA-binding domain"/>
    <property type="match status" value="1"/>
</dbReference>
<accession>A0A336MFN6</accession>
<feature type="region of interest" description="Disordered" evidence="1">
    <location>
        <begin position="766"/>
        <end position="811"/>
    </location>
</feature>
<feature type="compositionally biased region" description="Polar residues" evidence="1">
    <location>
        <begin position="1143"/>
        <end position="1165"/>
    </location>
</feature>
<feature type="compositionally biased region" description="Low complexity" evidence="1">
    <location>
        <begin position="947"/>
        <end position="961"/>
    </location>
</feature>
<dbReference type="InterPro" id="IPR011598">
    <property type="entry name" value="bHLH_dom"/>
</dbReference>
<feature type="compositionally biased region" description="Polar residues" evidence="1">
    <location>
        <begin position="967"/>
        <end position="981"/>
    </location>
</feature>
<dbReference type="SUPFAM" id="SSF47459">
    <property type="entry name" value="HLH, helix-loop-helix DNA-binding domain"/>
    <property type="match status" value="1"/>
</dbReference>
<protein>
    <submittedName>
        <fullName evidence="3">CSON015367 protein</fullName>
    </submittedName>
</protein>
<gene>
    <name evidence="3" type="primary">CSON015367</name>
</gene>
<feature type="region of interest" description="Disordered" evidence="1">
    <location>
        <begin position="566"/>
        <end position="585"/>
    </location>
</feature>
<proteinExistence type="predicted"/>
<feature type="compositionally biased region" description="Polar residues" evidence="1">
    <location>
        <begin position="912"/>
        <end position="941"/>
    </location>
</feature>
<dbReference type="EMBL" id="UFQT01000967">
    <property type="protein sequence ID" value="SSX28231.1"/>
    <property type="molecule type" value="Genomic_DNA"/>
</dbReference>
<feature type="compositionally biased region" description="Polar residues" evidence="1">
    <location>
        <begin position="768"/>
        <end position="809"/>
    </location>
</feature>
<evidence type="ECO:0000256" key="1">
    <source>
        <dbReference type="SAM" id="MobiDB-lite"/>
    </source>
</evidence>
<feature type="domain" description="BHLH" evidence="2">
    <location>
        <begin position="37"/>
        <end position="89"/>
    </location>
</feature>
<feature type="region of interest" description="Disordered" evidence="1">
    <location>
        <begin position="1120"/>
        <end position="1193"/>
    </location>
</feature>
<feature type="compositionally biased region" description="Basic residues" evidence="1">
    <location>
        <begin position="1175"/>
        <end position="1187"/>
    </location>
</feature>
<evidence type="ECO:0000313" key="3">
    <source>
        <dbReference type="EMBL" id="SSX28231.1"/>
    </source>
</evidence>
<evidence type="ECO:0000259" key="2">
    <source>
        <dbReference type="PROSITE" id="PS50888"/>
    </source>
</evidence>
<feature type="region of interest" description="Disordered" evidence="1">
    <location>
        <begin position="1"/>
        <end position="30"/>
    </location>
</feature>
<dbReference type="PROSITE" id="PS50888">
    <property type="entry name" value="BHLH"/>
    <property type="match status" value="1"/>
</dbReference>
<feature type="region of interest" description="Disordered" evidence="1">
    <location>
        <begin position="667"/>
        <end position="689"/>
    </location>
</feature>
<dbReference type="Pfam" id="PF00010">
    <property type="entry name" value="HLH"/>
    <property type="match status" value="1"/>
</dbReference>
<feature type="region of interest" description="Disordered" evidence="1">
    <location>
        <begin position="99"/>
        <end position="142"/>
    </location>
</feature>
<reference evidence="3" key="1">
    <citation type="submission" date="2018-07" db="EMBL/GenBank/DDBJ databases">
        <authorList>
            <person name="Quirk P.G."/>
            <person name="Krulwich T.A."/>
        </authorList>
    </citation>
    <scope>NUCLEOTIDE SEQUENCE</scope>
</reference>
<name>A0A336MFN6_CULSO</name>
<dbReference type="OMA" id="YDVSWMA"/>
<feature type="compositionally biased region" description="Polar residues" evidence="1">
    <location>
        <begin position="99"/>
        <end position="109"/>
    </location>
</feature>
<dbReference type="GO" id="GO:0046983">
    <property type="term" value="F:protein dimerization activity"/>
    <property type="evidence" value="ECO:0007669"/>
    <property type="project" value="InterPro"/>
</dbReference>
<feature type="compositionally biased region" description="Basic and acidic residues" evidence="1">
    <location>
        <begin position="1133"/>
        <end position="1142"/>
    </location>
</feature>
<organism evidence="3">
    <name type="scientific">Culicoides sonorensis</name>
    <name type="common">Biting midge</name>
    <dbReference type="NCBI Taxonomy" id="179676"/>
    <lineage>
        <taxon>Eukaryota</taxon>
        <taxon>Metazoa</taxon>
        <taxon>Ecdysozoa</taxon>
        <taxon>Arthropoda</taxon>
        <taxon>Hexapoda</taxon>
        <taxon>Insecta</taxon>
        <taxon>Pterygota</taxon>
        <taxon>Neoptera</taxon>
        <taxon>Endopterygota</taxon>
        <taxon>Diptera</taxon>
        <taxon>Nematocera</taxon>
        <taxon>Chironomoidea</taxon>
        <taxon>Ceratopogonidae</taxon>
        <taxon>Ceratopogoninae</taxon>
        <taxon>Culicoides</taxon>
        <taxon>Monoculicoides</taxon>
    </lineage>
</organism>
<dbReference type="VEuPathDB" id="VectorBase:CSON015367"/>
<feature type="compositionally biased region" description="Basic and acidic residues" evidence="1">
    <location>
        <begin position="110"/>
        <end position="134"/>
    </location>
</feature>
<feature type="region of interest" description="Disordered" evidence="1">
    <location>
        <begin position="912"/>
        <end position="1006"/>
    </location>
</feature>